<organism evidence="1 2">
    <name type="scientific">Caerostris darwini</name>
    <dbReference type="NCBI Taxonomy" id="1538125"/>
    <lineage>
        <taxon>Eukaryota</taxon>
        <taxon>Metazoa</taxon>
        <taxon>Ecdysozoa</taxon>
        <taxon>Arthropoda</taxon>
        <taxon>Chelicerata</taxon>
        <taxon>Arachnida</taxon>
        <taxon>Araneae</taxon>
        <taxon>Araneomorphae</taxon>
        <taxon>Entelegynae</taxon>
        <taxon>Araneoidea</taxon>
        <taxon>Araneidae</taxon>
        <taxon>Caerostris</taxon>
    </lineage>
</organism>
<name>A0AAV4TH84_9ARAC</name>
<dbReference type="AlphaFoldDB" id="A0AAV4TH84"/>
<proteinExistence type="predicted"/>
<accession>A0AAV4TH84</accession>
<reference evidence="1 2" key="1">
    <citation type="submission" date="2021-06" db="EMBL/GenBank/DDBJ databases">
        <title>Caerostris darwini draft genome.</title>
        <authorList>
            <person name="Kono N."/>
            <person name="Arakawa K."/>
        </authorList>
    </citation>
    <scope>NUCLEOTIDE SEQUENCE [LARGE SCALE GENOMIC DNA]</scope>
</reference>
<protein>
    <submittedName>
        <fullName evidence="1">Uncharacterized protein</fullName>
    </submittedName>
</protein>
<keyword evidence="2" id="KW-1185">Reference proteome</keyword>
<evidence type="ECO:0000313" key="2">
    <source>
        <dbReference type="Proteomes" id="UP001054837"/>
    </source>
</evidence>
<gene>
    <name evidence="1" type="ORF">CDAR_587861</name>
</gene>
<sequence>MDPLHPIPLEKAHSKKNSLPSIEHSNTCLTIDFVRWNCLPALFPDTPCSITLCNFEQWRSRQRLGANGGEIVRPLSADDLLSQTMQKGCSLSISKAAHTNASQECLITQTMKHAPVNNETDGKSRLDGLLKHVLPTCSLKGVLF</sequence>
<dbReference type="EMBL" id="BPLQ01009571">
    <property type="protein sequence ID" value="GIY44801.1"/>
    <property type="molecule type" value="Genomic_DNA"/>
</dbReference>
<dbReference type="Proteomes" id="UP001054837">
    <property type="component" value="Unassembled WGS sequence"/>
</dbReference>
<comment type="caution">
    <text evidence="1">The sequence shown here is derived from an EMBL/GenBank/DDBJ whole genome shotgun (WGS) entry which is preliminary data.</text>
</comment>
<evidence type="ECO:0000313" key="1">
    <source>
        <dbReference type="EMBL" id="GIY44801.1"/>
    </source>
</evidence>